<feature type="transmembrane region" description="Helical" evidence="8">
    <location>
        <begin position="132"/>
        <end position="149"/>
    </location>
</feature>
<organism evidence="9 10">
    <name type="scientific">Loktanella fryxellensis</name>
    <dbReference type="NCBI Taxonomy" id="245187"/>
    <lineage>
        <taxon>Bacteria</taxon>
        <taxon>Pseudomonadati</taxon>
        <taxon>Pseudomonadota</taxon>
        <taxon>Alphaproteobacteria</taxon>
        <taxon>Rhodobacterales</taxon>
        <taxon>Roseobacteraceae</taxon>
        <taxon>Loktanella</taxon>
    </lineage>
</organism>
<feature type="transmembrane region" description="Helical" evidence="8">
    <location>
        <begin position="155"/>
        <end position="174"/>
    </location>
</feature>
<evidence type="ECO:0000256" key="2">
    <source>
        <dbReference type="ARBA" id="ARBA00009142"/>
    </source>
</evidence>
<name>A0A1H8EBT4_9RHOB</name>
<feature type="transmembrane region" description="Helical" evidence="8">
    <location>
        <begin position="45"/>
        <end position="67"/>
    </location>
</feature>
<dbReference type="PANTHER" id="PTHR30269">
    <property type="entry name" value="TRANSMEMBRANE PROTEIN YFCA"/>
    <property type="match status" value="1"/>
</dbReference>
<dbReference type="InterPro" id="IPR002781">
    <property type="entry name" value="TM_pro_TauE-like"/>
</dbReference>
<dbReference type="Proteomes" id="UP000199585">
    <property type="component" value="Unassembled WGS sequence"/>
</dbReference>
<proteinExistence type="inferred from homology"/>
<evidence type="ECO:0000256" key="5">
    <source>
        <dbReference type="ARBA" id="ARBA00022692"/>
    </source>
</evidence>
<evidence type="ECO:0000256" key="6">
    <source>
        <dbReference type="ARBA" id="ARBA00022989"/>
    </source>
</evidence>
<keyword evidence="6 8" id="KW-1133">Transmembrane helix</keyword>
<dbReference type="GO" id="GO:0005886">
    <property type="term" value="C:plasma membrane"/>
    <property type="evidence" value="ECO:0007669"/>
    <property type="project" value="UniProtKB-SubCell"/>
</dbReference>
<evidence type="ECO:0000256" key="3">
    <source>
        <dbReference type="ARBA" id="ARBA00022448"/>
    </source>
</evidence>
<gene>
    <name evidence="9" type="ORF">SAMN04488003_11066</name>
</gene>
<accession>A0A1H8EBT4</accession>
<dbReference type="InterPro" id="IPR052017">
    <property type="entry name" value="TSUP"/>
</dbReference>
<dbReference type="EMBL" id="FOCI01000010">
    <property type="protein sequence ID" value="SEN16979.1"/>
    <property type="molecule type" value="Genomic_DNA"/>
</dbReference>
<comment type="subcellular location">
    <subcellularLocation>
        <location evidence="1 8">Cell membrane</location>
        <topology evidence="1 8">Multi-pass membrane protein</topology>
    </subcellularLocation>
</comment>
<evidence type="ECO:0000256" key="1">
    <source>
        <dbReference type="ARBA" id="ARBA00004651"/>
    </source>
</evidence>
<keyword evidence="5 8" id="KW-0812">Transmembrane</keyword>
<dbReference type="RefSeq" id="WP_089902259.1">
    <property type="nucleotide sequence ID" value="NZ_FOCI01000010.1"/>
</dbReference>
<comment type="similarity">
    <text evidence="2 8">Belongs to the 4-toluene sulfonate uptake permease (TSUP) (TC 2.A.102) family.</text>
</comment>
<dbReference type="Pfam" id="PF01925">
    <property type="entry name" value="TauE"/>
    <property type="match status" value="1"/>
</dbReference>
<dbReference type="AlphaFoldDB" id="A0A1H8EBT4"/>
<feature type="transmembrane region" description="Helical" evidence="8">
    <location>
        <begin position="102"/>
        <end position="120"/>
    </location>
</feature>
<evidence type="ECO:0000313" key="10">
    <source>
        <dbReference type="Proteomes" id="UP000199585"/>
    </source>
</evidence>
<protein>
    <recommendedName>
        <fullName evidence="8">Probable membrane transporter protein</fullName>
    </recommendedName>
</protein>
<evidence type="ECO:0000256" key="4">
    <source>
        <dbReference type="ARBA" id="ARBA00022475"/>
    </source>
</evidence>
<feature type="transmembrane region" description="Helical" evidence="8">
    <location>
        <begin position="231"/>
        <end position="249"/>
    </location>
</feature>
<dbReference type="OrthoDB" id="554695at2"/>
<feature type="transmembrane region" description="Helical" evidence="8">
    <location>
        <begin position="12"/>
        <end position="39"/>
    </location>
</feature>
<keyword evidence="3" id="KW-0813">Transport</keyword>
<reference evidence="9 10" key="1">
    <citation type="submission" date="2016-10" db="EMBL/GenBank/DDBJ databases">
        <authorList>
            <person name="de Groot N.N."/>
        </authorList>
    </citation>
    <scope>NUCLEOTIDE SEQUENCE [LARGE SCALE GENOMIC DNA]</scope>
    <source>
        <strain evidence="9 10">DSM 16213</strain>
    </source>
</reference>
<feature type="transmembrane region" description="Helical" evidence="8">
    <location>
        <begin position="79"/>
        <end position="96"/>
    </location>
</feature>
<dbReference type="STRING" id="245187.SAMN04488003_11066"/>
<keyword evidence="7 8" id="KW-0472">Membrane</keyword>
<evidence type="ECO:0000313" key="9">
    <source>
        <dbReference type="EMBL" id="SEN16979.1"/>
    </source>
</evidence>
<evidence type="ECO:0000256" key="7">
    <source>
        <dbReference type="ARBA" id="ARBA00023136"/>
    </source>
</evidence>
<dbReference type="PANTHER" id="PTHR30269:SF0">
    <property type="entry name" value="MEMBRANE TRANSPORTER PROTEIN YFCA-RELATED"/>
    <property type="match status" value="1"/>
</dbReference>
<feature type="transmembrane region" description="Helical" evidence="8">
    <location>
        <begin position="195"/>
        <end position="219"/>
    </location>
</feature>
<evidence type="ECO:0000256" key="8">
    <source>
        <dbReference type="RuleBase" id="RU363041"/>
    </source>
</evidence>
<keyword evidence="4 8" id="KW-1003">Cell membrane</keyword>
<keyword evidence="10" id="KW-1185">Reference proteome</keyword>
<sequence>MFEVATDVLMWLMLAAFVAGVVDSIAGGGGLITLPVLVLAGAPPVTAIATNKVQGVFGAGMAAIAYARGGHVDLRTQGRSALIAFGAAVVGALLTSSLPVDVIRLGLPVLLIGIALFFALKPGLNDVDRAQRIAPGVFALTVVPLVAFYDGLIGPGAGAFYMLGFVGLAGYGVLRATAHTKLLNFASNLGGIATYAVVATPWWGVGLAMGAAQVAGAWVGSKLAMRVGSRLIKPVLVTAATALALRLLWQMWVEA</sequence>